<dbReference type="Pfam" id="PF01978">
    <property type="entry name" value="TrmB"/>
    <property type="match status" value="1"/>
</dbReference>
<evidence type="ECO:0000313" key="3">
    <source>
        <dbReference type="EMBL" id="MBN2067854.1"/>
    </source>
</evidence>
<dbReference type="AlphaFoldDB" id="A0A938YPE4"/>
<evidence type="ECO:0000256" key="1">
    <source>
        <dbReference type="SAM" id="Coils"/>
    </source>
</evidence>
<organism evidence="3 4">
    <name type="scientific">Candidatus Iainarchaeum sp</name>
    <dbReference type="NCBI Taxonomy" id="3101447"/>
    <lineage>
        <taxon>Archaea</taxon>
        <taxon>Candidatus Iainarchaeota</taxon>
        <taxon>Candidatus Iainarchaeia</taxon>
        <taxon>Candidatus Iainarchaeales</taxon>
        <taxon>Candidatus Iainarchaeaceae</taxon>
        <taxon>Candidatus Iainarchaeum</taxon>
    </lineage>
</organism>
<dbReference type="PANTHER" id="PTHR34293">
    <property type="entry name" value="HTH-TYPE TRANSCRIPTIONAL REGULATOR TRMBL2"/>
    <property type="match status" value="1"/>
</dbReference>
<name>A0A938YPE4_9ARCH</name>
<dbReference type="Proteomes" id="UP000809243">
    <property type="component" value="Unassembled WGS sequence"/>
</dbReference>
<feature type="domain" description="Transcription regulator TrmB N-terminal" evidence="2">
    <location>
        <begin position="10"/>
        <end position="75"/>
    </location>
</feature>
<dbReference type="EMBL" id="JAFGDB010000093">
    <property type="protein sequence ID" value="MBN2067854.1"/>
    <property type="molecule type" value="Genomic_DNA"/>
</dbReference>
<proteinExistence type="predicted"/>
<dbReference type="InterPro" id="IPR036388">
    <property type="entry name" value="WH-like_DNA-bd_sf"/>
</dbReference>
<evidence type="ECO:0000313" key="4">
    <source>
        <dbReference type="Proteomes" id="UP000809243"/>
    </source>
</evidence>
<accession>A0A938YPE4</accession>
<protein>
    <recommendedName>
        <fullName evidence="2">Transcription regulator TrmB N-terminal domain-containing protein</fullName>
    </recommendedName>
</protein>
<comment type="caution">
    <text evidence="3">The sequence shown here is derived from an EMBL/GenBank/DDBJ whole genome shotgun (WGS) entry which is preliminary data.</text>
</comment>
<dbReference type="Gene3D" id="1.10.10.10">
    <property type="entry name" value="Winged helix-like DNA-binding domain superfamily/Winged helix DNA-binding domain"/>
    <property type="match status" value="1"/>
</dbReference>
<evidence type="ECO:0000259" key="2">
    <source>
        <dbReference type="Pfam" id="PF01978"/>
    </source>
</evidence>
<keyword evidence="1" id="KW-0175">Coiled coil</keyword>
<sequence length="247" mass="28315">MNSTEVNSLLEQLGLTEYESKTLSTLFKLGEAEAPGISRQAQVPKTRVYDVLNKLVEKNLVIEIRGRPKKYRGIEANKALDNLIEAKQAELKQLHERAVEMRDSLTVSAAAKEQSGETVMRVKDRHDFERILAQEIMKAKNSLVGFAEATDKEHVLREAIEKARQRNVNVKILNSFSTDWLKKAAHEARQIEHGLNAFIIDGKKVVLALSDFKREKPEYHFTIFNQHKPIANALQHYFDKQWQLAKK</sequence>
<dbReference type="InterPro" id="IPR051797">
    <property type="entry name" value="TrmB-like"/>
</dbReference>
<feature type="coiled-coil region" evidence="1">
    <location>
        <begin position="77"/>
        <end position="104"/>
    </location>
</feature>
<reference evidence="3" key="1">
    <citation type="submission" date="2021-01" db="EMBL/GenBank/DDBJ databases">
        <title>Active Sulfur Cycling in an Early Earth Analoge.</title>
        <authorList>
            <person name="Hahn C.R."/>
            <person name="Youssef N.H."/>
            <person name="Elshahed M."/>
        </authorList>
    </citation>
    <scope>NUCLEOTIDE SEQUENCE</scope>
    <source>
        <strain evidence="3">Zod_Metabat.1151</strain>
    </source>
</reference>
<dbReference type="InterPro" id="IPR002831">
    <property type="entry name" value="Tscrpt_reg_TrmB_N"/>
</dbReference>
<dbReference type="PANTHER" id="PTHR34293:SF1">
    <property type="entry name" value="HTH-TYPE TRANSCRIPTIONAL REGULATOR TRMBL2"/>
    <property type="match status" value="1"/>
</dbReference>
<gene>
    <name evidence="3" type="ORF">JW744_05280</name>
</gene>
<dbReference type="SUPFAM" id="SSF46785">
    <property type="entry name" value="Winged helix' DNA-binding domain"/>
    <property type="match status" value="1"/>
</dbReference>
<dbReference type="InterPro" id="IPR036390">
    <property type="entry name" value="WH_DNA-bd_sf"/>
</dbReference>